<keyword evidence="9" id="KW-0325">Glycoprotein</keyword>
<dbReference type="GO" id="GO:0071222">
    <property type="term" value="P:cellular response to lipopolysaccharide"/>
    <property type="evidence" value="ECO:0007669"/>
    <property type="project" value="TreeGrafter"/>
</dbReference>
<name>A0A2Y9SBQ4_PHYMC</name>
<feature type="transmembrane region" description="Helical" evidence="13">
    <location>
        <begin position="261"/>
        <end position="283"/>
    </location>
</feature>
<dbReference type="GO" id="GO:0042102">
    <property type="term" value="P:positive regulation of T cell proliferation"/>
    <property type="evidence" value="ECO:0007669"/>
    <property type="project" value="TreeGrafter"/>
</dbReference>
<accession>A0A2Y9SBQ4</accession>
<dbReference type="RefSeq" id="XP_023976101.1">
    <property type="nucleotide sequence ID" value="XM_024120333.2"/>
</dbReference>
<keyword evidence="8" id="KW-0675">Receptor</keyword>
<dbReference type="InterPro" id="IPR037676">
    <property type="entry name" value="CD80_IgC"/>
</dbReference>
<dbReference type="GeneID" id="102975720"/>
<protein>
    <recommendedName>
        <fullName evidence="11">T-lymphocyte activation antigen CD80</fullName>
    </recommendedName>
    <alternativeName>
        <fullName evidence="12">Activation B7-1 antigen</fullName>
    </alternativeName>
</protein>
<evidence type="ECO:0000256" key="9">
    <source>
        <dbReference type="ARBA" id="ARBA00023180"/>
    </source>
</evidence>
<keyword evidence="10" id="KW-0393">Immunoglobulin domain</keyword>
<evidence type="ECO:0000256" key="6">
    <source>
        <dbReference type="ARBA" id="ARBA00023136"/>
    </source>
</evidence>
<sequence>MWLEIVCFCFPSSSAEAMDHTLKWGTLPPKLPYLKLFQLLVLAGLFYFCSGVIQVTKTVKEAAMLSCDYNISTEELKRVRIYWQKDNEMVLAVMSGKVKVWPRYENRTITDVTNNLCIVILALRLSDNGTYTCVIQKPEKGSYKLEHLTSVKLMVRADFPVPSITDLGNPFPNIRRIICSTSGGFPKPHLSWLENGEELNSTNTTLSQDPETELYTISSELDFNMTSNHSFVCLVKYGGLTVSQTFNWQKSAKPAPSDNQLLLWAIITPVSACGISVIIAVTLTCLSCRHAARWRERRRNKESMEMERISPST</sequence>
<dbReference type="CDD" id="cd16086">
    <property type="entry name" value="IgV_CD80"/>
    <property type="match status" value="1"/>
</dbReference>
<dbReference type="STRING" id="9755.ENSPCTP00005000770"/>
<dbReference type="InterPro" id="IPR007110">
    <property type="entry name" value="Ig-like_dom"/>
</dbReference>
<keyword evidence="4" id="KW-0732">Signal</keyword>
<evidence type="ECO:0000256" key="11">
    <source>
        <dbReference type="ARBA" id="ARBA00074080"/>
    </source>
</evidence>
<dbReference type="InterPro" id="IPR051713">
    <property type="entry name" value="T-cell_Activation_Regulation"/>
</dbReference>
<evidence type="ECO:0000256" key="8">
    <source>
        <dbReference type="ARBA" id="ARBA00023170"/>
    </source>
</evidence>
<keyword evidence="7" id="KW-1015">Disulfide bond</keyword>
<dbReference type="FunFam" id="2.60.40.10:FF:000910">
    <property type="entry name" value="T-lymphocyte activation antigen CD80"/>
    <property type="match status" value="1"/>
</dbReference>
<dbReference type="InterPro" id="IPR042711">
    <property type="entry name" value="CD80_IgV"/>
</dbReference>
<dbReference type="PANTHER" id="PTHR25466">
    <property type="entry name" value="T-LYMPHOCYTE ACTIVATION ANTIGEN"/>
    <property type="match status" value="1"/>
</dbReference>
<comment type="subcellular location">
    <subcellularLocation>
        <location evidence="1">Cell membrane</location>
        <topology evidence="1">Single-pass type I membrane protein</topology>
    </subcellularLocation>
</comment>
<dbReference type="InterPro" id="IPR003597">
    <property type="entry name" value="Ig_C1-set"/>
</dbReference>
<dbReference type="GO" id="GO:0006955">
    <property type="term" value="P:immune response"/>
    <property type="evidence" value="ECO:0007669"/>
    <property type="project" value="TreeGrafter"/>
</dbReference>
<keyword evidence="3 13" id="KW-0812">Transmembrane</keyword>
<dbReference type="Pfam" id="PF08205">
    <property type="entry name" value="C2-set_2"/>
    <property type="match status" value="1"/>
</dbReference>
<keyword evidence="6 13" id="KW-0472">Membrane</keyword>
<organism evidence="15 16">
    <name type="scientific">Physeter macrocephalus</name>
    <name type="common">Sperm whale</name>
    <name type="synonym">Physeter catodon</name>
    <dbReference type="NCBI Taxonomy" id="9755"/>
    <lineage>
        <taxon>Eukaryota</taxon>
        <taxon>Metazoa</taxon>
        <taxon>Chordata</taxon>
        <taxon>Craniata</taxon>
        <taxon>Vertebrata</taxon>
        <taxon>Euteleostomi</taxon>
        <taxon>Mammalia</taxon>
        <taxon>Eutheria</taxon>
        <taxon>Laurasiatheria</taxon>
        <taxon>Artiodactyla</taxon>
        <taxon>Whippomorpha</taxon>
        <taxon>Cetacea</taxon>
        <taxon>Odontoceti</taxon>
        <taxon>Physeteridae</taxon>
        <taxon>Physeter</taxon>
    </lineage>
</organism>
<dbReference type="FunCoup" id="A0A2Y9SBQ4">
    <property type="interactions" value="85"/>
</dbReference>
<feature type="domain" description="Ig-like" evidence="14">
    <location>
        <begin position="168"/>
        <end position="247"/>
    </location>
</feature>
<gene>
    <name evidence="16" type="primary">CD80</name>
</gene>
<dbReference type="GO" id="GO:0031295">
    <property type="term" value="P:T cell costimulation"/>
    <property type="evidence" value="ECO:0007669"/>
    <property type="project" value="InterPro"/>
</dbReference>
<dbReference type="CDD" id="cd16083">
    <property type="entry name" value="IgC1_CD80"/>
    <property type="match status" value="1"/>
</dbReference>
<feature type="domain" description="Ig-like" evidence="14">
    <location>
        <begin position="32"/>
        <end position="149"/>
    </location>
</feature>
<evidence type="ECO:0000256" key="7">
    <source>
        <dbReference type="ARBA" id="ARBA00023157"/>
    </source>
</evidence>
<dbReference type="InterPro" id="IPR036179">
    <property type="entry name" value="Ig-like_dom_sf"/>
</dbReference>
<evidence type="ECO:0000256" key="2">
    <source>
        <dbReference type="ARBA" id="ARBA00022475"/>
    </source>
</evidence>
<dbReference type="OrthoDB" id="9904387at2759"/>
<evidence type="ECO:0000256" key="12">
    <source>
        <dbReference type="ARBA" id="ARBA00079216"/>
    </source>
</evidence>
<evidence type="ECO:0000256" key="3">
    <source>
        <dbReference type="ARBA" id="ARBA00022692"/>
    </source>
</evidence>
<dbReference type="SUPFAM" id="SSF48726">
    <property type="entry name" value="Immunoglobulin"/>
    <property type="match status" value="2"/>
</dbReference>
<keyword evidence="2" id="KW-1003">Cell membrane</keyword>
<dbReference type="AlphaFoldDB" id="A0A2Y9SBQ4"/>
<keyword evidence="15" id="KW-1185">Reference proteome</keyword>
<dbReference type="InterPro" id="IPR013162">
    <property type="entry name" value="CD80_C2-set"/>
</dbReference>
<dbReference type="GO" id="GO:0009897">
    <property type="term" value="C:external side of plasma membrane"/>
    <property type="evidence" value="ECO:0007669"/>
    <property type="project" value="TreeGrafter"/>
</dbReference>
<dbReference type="InParanoid" id="A0A2Y9SBQ4"/>
<proteinExistence type="predicted"/>
<dbReference type="GO" id="GO:0015026">
    <property type="term" value="F:coreceptor activity"/>
    <property type="evidence" value="ECO:0007669"/>
    <property type="project" value="InterPro"/>
</dbReference>
<dbReference type="GO" id="GO:0007166">
    <property type="term" value="P:cell surface receptor signaling pathway"/>
    <property type="evidence" value="ECO:0007669"/>
    <property type="project" value="TreeGrafter"/>
</dbReference>
<keyword evidence="5 13" id="KW-1133">Transmembrane helix</keyword>
<dbReference type="InterPro" id="IPR013783">
    <property type="entry name" value="Ig-like_fold"/>
</dbReference>
<dbReference type="SMART" id="SM00407">
    <property type="entry name" value="IGc1"/>
    <property type="match status" value="1"/>
</dbReference>
<evidence type="ECO:0000313" key="16">
    <source>
        <dbReference type="RefSeq" id="XP_023976101.1"/>
    </source>
</evidence>
<evidence type="ECO:0000256" key="1">
    <source>
        <dbReference type="ARBA" id="ARBA00004251"/>
    </source>
</evidence>
<evidence type="ECO:0000313" key="15">
    <source>
        <dbReference type="Proteomes" id="UP000248484"/>
    </source>
</evidence>
<dbReference type="GO" id="GO:0042130">
    <property type="term" value="P:negative regulation of T cell proliferation"/>
    <property type="evidence" value="ECO:0007669"/>
    <property type="project" value="TreeGrafter"/>
</dbReference>
<dbReference type="Gene3D" id="2.60.40.10">
    <property type="entry name" value="Immunoglobulins"/>
    <property type="match status" value="2"/>
</dbReference>
<dbReference type="InterPro" id="IPR013106">
    <property type="entry name" value="Ig_V-set"/>
</dbReference>
<evidence type="ECO:0000256" key="10">
    <source>
        <dbReference type="ARBA" id="ARBA00023319"/>
    </source>
</evidence>
<evidence type="ECO:0000259" key="14">
    <source>
        <dbReference type="PROSITE" id="PS50835"/>
    </source>
</evidence>
<dbReference type="PANTHER" id="PTHR25466:SF4">
    <property type="entry name" value="T-LYMPHOCYTE ACTIVATION ANTIGEN CD80"/>
    <property type="match status" value="1"/>
</dbReference>
<dbReference type="PROSITE" id="PS50835">
    <property type="entry name" value="IG_LIKE"/>
    <property type="match status" value="2"/>
</dbReference>
<dbReference type="FunFam" id="2.60.40.10:FF:001077">
    <property type="entry name" value="T-lymphocyte activation antigen CD80"/>
    <property type="match status" value="1"/>
</dbReference>
<dbReference type="InterPro" id="IPR003599">
    <property type="entry name" value="Ig_sub"/>
</dbReference>
<reference evidence="16" key="1">
    <citation type="submission" date="2025-08" db="UniProtKB">
        <authorList>
            <consortium name="RefSeq"/>
        </authorList>
    </citation>
    <scope>IDENTIFICATION</scope>
    <source>
        <tissue evidence="16">Muscle</tissue>
    </source>
</reference>
<dbReference type="Proteomes" id="UP000248484">
    <property type="component" value="Chromosome 1"/>
</dbReference>
<dbReference type="SMART" id="SM00409">
    <property type="entry name" value="IG"/>
    <property type="match status" value="1"/>
</dbReference>
<evidence type="ECO:0000256" key="13">
    <source>
        <dbReference type="SAM" id="Phobius"/>
    </source>
</evidence>
<evidence type="ECO:0000256" key="5">
    <source>
        <dbReference type="ARBA" id="ARBA00022989"/>
    </source>
</evidence>
<dbReference type="CTD" id="941"/>
<dbReference type="Pfam" id="PF07686">
    <property type="entry name" value="V-set"/>
    <property type="match status" value="1"/>
</dbReference>
<evidence type="ECO:0000256" key="4">
    <source>
        <dbReference type="ARBA" id="ARBA00022729"/>
    </source>
</evidence>